<dbReference type="Pfam" id="PF24048">
    <property type="entry name" value="LRR_NXF1-5"/>
    <property type="match status" value="1"/>
</dbReference>
<evidence type="ECO:0000256" key="1">
    <source>
        <dbReference type="ARBA" id="ARBA00004642"/>
    </source>
</evidence>
<keyword evidence="6" id="KW-0509">mRNA transport</keyword>
<keyword evidence="3" id="KW-0813">Transport</keyword>
<dbReference type="GO" id="GO:0005635">
    <property type="term" value="C:nuclear envelope"/>
    <property type="evidence" value="ECO:0007669"/>
    <property type="project" value="UniProtKB-ARBA"/>
</dbReference>
<accession>A0AAV6VYU8</accession>
<keyword evidence="13" id="KW-1185">Reference proteome</keyword>
<evidence type="ECO:0000256" key="2">
    <source>
        <dbReference type="ARBA" id="ARBA00009285"/>
    </source>
</evidence>
<comment type="caution">
    <text evidence="12">The sequence shown here is derived from an EMBL/GenBank/DDBJ whole genome shotgun (WGS) entry which is preliminary data.</text>
</comment>
<feature type="compositionally biased region" description="Basic residues" evidence="9">
    <location>
        <begin position="1"/>
        <end position="17"/>
    </location>
</feature>
<comment type="subcellular location">
    <subcellularLocation>
        <location evidence="1">Nucleus</location>
        <location evidence="1">Nucleoplasm</location>
    </subcellularLocation>
</comment>
<dbReference type="Gene3D" id="3.30.70.330">
    <property type="match status" value="1"/>
</dbReference>
<evidence type="ECO:0000256" key="5">
    <source>
        <dbReference type="ARBA" id="ARBA00022737"/>
    </source>
</evidence>
<proteinExistence type="inferred from homology"/>
<dbReference type="SUPFAM" id="SSF54427">
    <property type="entry name" value="NTF2-like"/>
    <property type="match status" value="1"/>
</dbReference>
<evidence type="ECO:0000256" key="8">
    <source>
        <dbReference type="ARBA" id="ARBA00023242"/>
    </source>
</evidence>
<dbReference type="PROSITE" id="PS51450">
    <property type="entry name" value="LRR"/>
    <property type="match status" value="2"/>
</dbReference>
<dbReference type="InterPro" id="IPR035979">
    <property type="entry name" value="RBD_domain_sf"/>
</dbReference>
<dbReference type="InterPro" id="IPR015245">
    <property type="entry name" value="Tap_RNA-bd"/>
</dbReference>
<dbReference type="InterPro" id="IPR009060">
    <property type="entry name" value="UBA-like_sf"/>
</dbReference>
<sequence>MGKNKKYRDRGYGHGKSRLIDPDGDVDMGGPPRDRQYNPYAPKSHNSKKKHRKQQQQQGSGNRRSNNQRRQTDMELFPWHRITIPFGRKFGKTFILKSLSSLCKGHFNPYNFQFIGNAAEFFLDSYDTAREVKDMHKRITTPDGFKMVINVAKCPMPSMSFDPETIDIIKKVMSGRYDSMSHCLNLSKFHYDTSLKALGLYLPLQKPSVLSAIAKVIKENIPELHVLDLSGNKLTSLDSLSIITYVCKELKSLTLRNNKLRSVTNLSSIKGLDIMELVLDGNPLCDDFKDKDSYISAVRDYFPKLTHLDGATLPATIGFDLGTETLPVSKKSFFAADDVKDMVIQFLDLYYTIYDSGDRSKLVDAYHDQAYFSLYLPKSNHYHKQGKGTLAAYTYHNRNLLNMGDSSQRYKLLRQGKINIVSTISDLPQTMHDPTSFNIDIFHISPNLMSFSVTGVFKEVGAEINEVPLKCFSRTYIVAPHGQGLVITNESFFISIATEDQKAKAFKVPAPTPSTSPAHPNEEKNPNEKQLMVIELSKHSGMNVDFSAKCLEECDWDYQRAVAVFLKFQSEGKLPPEAFIHQ</sequence>
<keyword evidence="7" id="KW-0694">RNA-binding</keyword>
<gene>
    <name evidence="12" type="ORF">JTE90_002695</name>
</gene>
<evidence type="ECO:0008006" key="14">
    <source>
        <dbReference type="Google" id="ProtNLM"/>
    </source>
</evidence>
<evidence type="ECO:0000256" key="9">
    <source>
        <dbReference type="SAM" id="MobiDB-lite"/>
    </source>
</evidence>
<feature type="compositionally biased region" description="Low complexity" evidence="9">
    <location>
        <begin position="55"/>
        <end position="69"/>
    </location>
</feature>
<dbReference type="Gene3D" id="3.10.450.50">
    <property type="match status" value="1"/>
</dbReference>
<dbReference type="FunFam" id="3.80.10.10:FF:000384">
    <property type="entry name" value="Nuclear RNA export factor 1"/>
    <property type="match status" value="1"/>
</dbReference>
<dbReference type="SUPFAM" id="SSF52058">
    <property type="entry name" value="L domain-like"/>
    <property type="match status" value="1"/>
</dbReference>
<dbReference type="PROSITE" id="PS50177">
    <property type="entry name" value="NTF2_DOMAIN"/>
    <property type="match status" value="1"/>
</dbReference>
<dbReference type="PANTHER" id="PTHR10662">
    <property type="entry name" value="NUCLEAR RNA EXPORT FACTOR"/>
    <property type="match status" value="1"/>
</dbReference>
<dbReference type="GO" id="GO:0016973">
    <property type="term" value="P:poly(A)+ mRNA export from nucleus"/>
    <property type="evidence" value="ECO:0007669"/>
    <property type="project" value="TreeGrafter"/>
</dbReference>
<evidence type="ECO:0000259" key="10">
    <source>
        <dbReference type="PROSITE" id="PS50177"/>
    </source>
</evidence>
<dbReference type="Gene3D" id="1.10.8.10">
    <property type="entry name" value="DNA helicase RuvA subunit, C-terminal domain"/>
    <property type="match status" value="1"/>
</dbReference>
<keyword evidence="5" id="KW-0677">Repeat</keyword>
<dbReference type="Pfam" id="PF09162">
    <property type="entry name" value="Tap-RNA_bind"/>
    <property type="match status" value="1"/>
</dbReference>
<comment type="similarity">
    <text evidence="2">Belongs to the NXF family.</text>
</comment>
<dbReference type="InterPro" id="IPR032675">
    <property type="entry name" value="LRR_dom_sf"/>
</dbReference>
<feature type="region of interest" description="Disordered" evidence="9">
    <location>
        <begin position="1"/>
        <end position="74"/>
    </location>
</feature>
<dbReference type="GO" id="GO:0003723">
    <property type="term" value="F:RNA binding"/>
    <property type="evidence" value="ECO:0007669"/>
    <property type="project" value="UniProtKB-KW"/>
</dbReference>
<reference evidence="12 13" key="1">
    <citation type="journal article" date="2022" name="Nat. Ecol. Evol.">
        <title>A masculinizing supergene underlies an exaggerated male reproductive morph in a spider.</title>
        <authorList>
            <person name="Hendrickx F."/>
            <person name="De Corte Z."/>
            <person name="Sonet G."/>
            <person name="Van Belleghem S.M."/>
            <person name="Kostlbacher S."/>
            <person name="Vangestel C."/>
        </authorList>
    </citation>
    <scope>NUCLEOTIDE SEQUENCE [LARGE SCALE GENOMIC DNA]</scope>
    <source>
        <strain evidence="12">W744_W776</strain>
    </source>
</reference>
<evidence type="ECO:0000313" key="13">
    <source>
        <dbReference type="Proteomes" id="UP000827092"/>
    </source>
</evidence>
<evidence type="ECO:0000259" key="11">
    <source>
        <dbReference type="PROSITE" id="PS51281"/>
    </source>
</evidence>
<dbReference type="GO" id="GO:0005737">
    <property type="term" value="C:cytoplasm"/>
    <property type="evidence" value="ECO:0007669"/>
    <property type="project" value="InterPro"/>
</dbReference>
<dbReference type="Pfam" id="PF22602">
    <property type="entry name" value="NXF_NTF2"/>
    <property type="match status" value="1"/>
</dbReference>
<dbReference type="FunFam" id="3.10.450.50:FF:000004">
    <property type="entry name" value="Nuclear RNA export factor 1"/>
    <property type="match status" value="1"/>
</dbReference>
<dbReference type="SUPFAM" id="SSF54928">
    <property type="entry name" value="RNA-binding domain, RBD"/>
    <property type="match status" value="1"/>
</dbReference>
<dbReference type="SUPFAM" id="SSF46934">
    <property type="entry name" value="UBA-like"/>
    <property type="match status" value="1"/>
</dbReference>
<dbReference type="CDD" id="cd14342">
    <property type="entry name" value="UBA_TAP-C"/>
    <property type="match status" value="1"/>
</dbReference>
<feature type="domain" description="NTF2" evidence="10">
    <location>
        <begin position="342"/>
        <end position="494"/>
    </location>
</feature>
<keyword evidence="4" id="KW-0433">Leucine-rich repeat</keyword>
<evidence type="ECO:0000256" key="7">
    <source>
        <dbReference type="ARBA" id="ARBA00022884"/>
    </source>
</evidence>
<dbReference type="InterPro" id="IPR002075">
    <property type="entry name" value="NTF2_dom"/>
</dbReference>
<dbReference type="InterPro" id="IPR032710">
    <property type="entry name" value="NTF2-like_dom_sf"/>
</dbReference>
<dbReference type="InterPro" id="IPR057125">
    <property type="entry name" value="NXF1/2/3/5-like_LRR"/>
</dbReference>
<feature type="domain" description="TAP-C" evidence="11">
    <location>
        <begin position="527"/>
        <end position="582"/>
    </location>
</feature>
<dbReference type="Pfam" id="PF03943">
    <property type="entry name" value="TAP_C"/>
    <property type="match status" value="1"/>
</dbReference>
<dbReference type="InterPro" id="IPR018222">
    <property type="entry name" value="Nuclear_transport_factor_2_euk"/>
</dbReference>
<keyword evidence="8" id="KW-0539">Nucleus</keyword>
<dbReference type="InterPro" id="IPR030217">
    <property type="entry name" value="NXF_fam"/>
</dbReference>
<dbReference type="Gene3D" id="3.80.10.10">
    <property type="entry name" value="Ribonuclease Inhibitor"/>
    <property type="match status" value="1"/>
</dbReference>
<dbReference type="PROSITE" id="PS51281">
    <property type="entry name" value="TAP_C"/>
    <property type="match status" value="1"/>
</dbReference>
<dbReference type="FunFam" id="1.10.8.10:FF:000018">
    <property type="entry name" value="Nuclear RNA export factor 1"/>
    <property type="match status" value="1"/>
</dbReference>
<dbReference type="AlphaFoldDB" id="A0AAV6VYU8"/>
<dbReference type="InterPro" id="IPR012677">
    <property type="entry name" value="Nucleotide-bd_a/b_plait_sf"/>
</dbReference>
<evidence type="ECO:0000256" key="6">
    <source>
        <dbReference type="ARBA" id="ARBA00022816"/>
    </source>
</evidence>
<dbReference type="InterPro" id="IPR005637">
    <property type="entry name" value="TAP_C_dom"/>
</dbReference>
<name>A0AAV6VYU8_9ARAC</name>
<feature type="compositionally biased region" description="Basic residues" evidence="9">
    <location>
        <begin position="45"/>
        <end position="54"/>
    </location>
</feature>
<feature type="region of interest" description="Disordered" evidence="9">
    <location>
        <begin position="505"/>
        <end position="527"/>
    </location>
</feature>
<evidence type="ECO:0000313" key="12">
    <source>
        <dbReference type="EMBL" id="KAG8201017.1"/>
    </source>
</evidence>
<dbReference type="InterPro" id="IPR001611">
    <property type="entry name" value="Leu-rich_rpt"/>
</dbReference>
<dbReference type="PANTHER" id="PTHR10662:SF22">
    <property type="entry name" value="NUCLEAR RNA EXPORT FACTOR 1"/>
    <property type="match status" value="1"/>
</dbReference>
<organism evidence="12 13">
    <name type="scientific">Oedothorax gibbosus</name>
    <dbReference type="NCBI Taxonomy" id="931172"/>
    <lineage>
        <taxon>Eukaryota</taxon>
        <taxon>Metazoa</taxon>
        <taxon>Ecdysozoa</taxon>
        <taxon>Arthropoda</taxon>
        <taxon>Chelicerata</taxon>
        <taxon>Arachnida</taxon>
        <taxon>Araneae</taxon>
        <taxon>Araneomorphae</taxon>
        <taxon>Entelegynae</taxon>
        <taxon>Araneoidea</taxon>
        <taxon>Linyphiidae</taxon>
        <taxon>Erigoninae</taxon>
        <taxon>Oedothorax</taxon>
    </lineage>
</organism>
<dbReference type="Proteomes" id="UP000827092">
    <property type="component" value="Unassembled WGS sequence"/>
</dbReference>
<protein>
    <recommendedName>
        <fullName evidence="14">Nuclear RNA export factor 1</fullName>
    </recommendedName>
</protein>
<dbReference type="EMBL" id="JAFNEN010000009">
    <property type="protein sequence ID" value="KAG8201017.1"/>
    <property type="molecule type" value="Genomic_DNA"/>
</dbReference>
<evidence type="ECO:0000256" key="4">
    <source>
        <dbReference type="ARBA" id="ARBA00022614"/>
    </source>
</evidence>
<evidence type="ECO:0000256" key="3">
    <source>
        <dbReference type="ARBA" id="ARBA00022448"/>
    </source>
</evidence>
<dbReference type="GO" id="GO:0005654">
    <property type="term" value="C:nucleoplasm"/>
    <property type="evidence" value="ECO:0007669"/>
    <property type="project" value="UniProtKB-SubCell"/>
</dbReference>
<dbReference type="SMART" id="SM00804">
    <property type="entry name" value="TAP_C"/>
    <property type="match status" value="1"/>
</dbReference>